<dbReference type="AlphaFoldDB" id="A0A094YIP0"/>
<keyword evidence="2" id="KW-1185">Reference proteome</keyword>
<gene>
    <name evidence="1" type="ORF">AtDm6_2843</name>
</gene>
<evidence type="ECO:0000313" key="2">
    <source>
        <dbReference type="Proteomes" id="UP000029448"/>
    </source>
</evidence>
<sequence length="49" mass="5526">MTEVQGVFLVLGKPTEPMFMLYGMVVYLWRLRCTVTAPVSYGNEALLSI</sequence>
<reference evidence="1 2" key="1">
    <citation type="submission" date="2014-06" db="EMBL/GenBank/DDBJ databases">
        <title>Functional and comparative genomic analyses of the Drosophila gut microbiota identify candidate symbiosis factors.</title>
        <authorList>
            <person name="Newell P.D."/>
            <person name="Chaston J.M."/>
            <person name="Douglas A.E."/>
        </authorList>
    </citation>
    <scope>NUCLEOTIDE SEQUENCE [LARGE SCALE GENOMIC DNA]</scope>
    <source>
        <strain evidence="1 2">DmCS_006</strain>
    </source>
</reference>
<dbReference type="Proteomes" id="UP000029448">
    <property type="component" value="Unassembled WGS sequence"/>
</dbReference>
<evidence type="ECO:0000313" key="1">
    <source>
        <dbReference type="EMBL" id="KGB21207.1"/>
    </source>
</evidence>
<organism evidence="1 2">
    <name type="scientific">Acetobacter tropicalis</name>
    <dbReference type="NCBI Taxonomy" id="104102"/>
    <lineage>
        <taxon>Bacteria</taxon>
        <taxon>Pseudomonadati</taxon>
        <taxon>Pseudomonadota</taxon>
        <taxon>Alphaproteobacteria</taxon>
        <taxon>Acetobacterales</taxon>
        <taxon>Acetobacteraceae</taxon>
        <taxon>Acetobacter</taxon>
    </lineage>
</organism>
<proteinExistence type="predicted"/>
<comment type="caution">
    <text evidence="1">The sequence shown here is derived from an EMBL/GenBank/DDBJ whole genome shotgun (WGS) entry which is preliminary data.</text>
</comment>
<name>A0A094YIP0_9PROT</name>
<protein>
    <submittedName>
        <fullName evidence="1">Uncharacterized protein</fullName>
    </submittedName>
</protein>
<dbReference type="PATRIC" id="fig|104102.7.peg.2810"/>
<dbReference type="EMBL" id="JOKM01000102">
    <property type="protein sequence ID" value="KGB21207.1"/>
    <property type="molecule type" value="Genomic_DNA"/>
</dbReference>
<accession>A0A094YIP0</accession>